<evidence type="ECO:0000313" key="6">
    <source>
        <dbReference type="Proteomes" id="UP000490939"/>
    </source>
</evidence>
<dbReference type="PANTHER" id="PTHR36182">
    <property type="entry name" value="PROTEIN, PUTATIVE (AFU_ORTHOLOGUE AFUA_6G10930)-RELATED"/>
    <property type="match status" value="1"/>
</dbReference>
<proteinExistence type="predicted"/>
<feature type="compositionally biased region" description="Polar residues" evidence="1">
    <location>
        <begin position="227"/>
        <end position="263"/>
    </location>
</feature>
<dbReference type="Proteomes" id="UP000490939">
    <property type="component" value="Unassembled WGS sequence"/>
</dbReference>
<feature type="region of interest" description="Disordered" evidence="1">
    <location>
        <begin position="216"/>
        <end position="263"/>
    </location>
</feature>
<feature type="signal peptide" evidence="2">
    <location>
        <begin position="1"/>
        <end position="27"/>
    </location>
</feature>
<keyword evidence="6" id="KW-1185">Reference proteome</keyword>
<comment type="caution">
    <text evidence="3">The sequence shown here is derived from an EMBL/GenBank/DDBJ whole genome shotgun (WGS) entry which is preliminary data.</text>
</comment>
<protein>
    <recommendedName>
        <fullName evidence="7">Extracellular protein</fullName>
    </recommendedName>
</protein>
<sequence length="307" mass="32081">MFPTLSPANYPATSLLLMGLLSPLVSSHMELSQPLPQRSQFNPALSGGAVDYNLKSPLAADGSNFPCHGYQNDPFVSAATYTAGKTYQMALSGTTTHGGGSCQLSLSYDNGGTFKVIKSMVGGCPLTQQYDFTIPSFAPTGNALFAWTWFNEIGNREMYMNCAFVQIVGSSTTRRSRTKRQSAITSMNSLPNIWRANIAGLDQCATVEGSDPVFPNLGPDVVYGGRSSESSPKDTQQGCDSSSPSGQTFQGSNNAGTSSQSSTAQLLNIATTSTLASSVTATPEPTITNNHDVGNSAASAGNSSSSS</sequence>
<feature type="chain" id="PRO_5044690791" description="Extracellular protein" evidence="2">
    <location>
        <begin position="28"/>
        <end position="307"/>
    </location>
</feature>
<dbReference type="EMBL" id="WNWR01000354">
    <property type="protein sequence ID" value="KAE9981823.1"/>
    <property type="molecule type" value="Genomic_DNA"/>
</dbReference>
<organism evidence="3 6">
    <name type="scientific">Venturia inaequalis</name>
    <name type="common">Apple scab fungus</name>
    <dbReference type="NCBI Taxonomy" id="5025"/>
    <lineage>
        <taxon>Eukaryota</taxon>
        <taxon>Fungi</taxon>
        <taxon>Dikarya</taxon>
        <taxon>Ascomycota</taxon>
        <taxon>Pezizomycotina</taxon>
        <taxon>Dothideomycetes</taxon>
        <taxon>Pleosporomycetidae</taxon>
        <taxon>Venturiales</taxon>
        <taxon>Venturiaceae</taxon>
        <taxon>Venturia</taxon>
    </lineage>
</organism>
<dbReference type="Proteomes" id="UP000447873">
    <property type="component" value="Unassembled WGS sequence"/>
</dbReference>
<evidence type="ECO:0000313" key="4">
    <source>
        <dbReference type="EMBL" id="KAE9988604.1"/>
    </source>
</evidence>
<reference evidence="3 6" key="1">
    <citation type="submission" date="2019-07" db="EMBL/GenBank/DDBJ databases">
        <title>Venturia inaequalis Genome Resource.</title>
        <authorList>
            <person name="Lichtner F.J."/>
        </authorList>
    </citation>
    <scope>NUCLEOTIDE SEQUENCE [LARGE SCALE GENOMIC DNA]</scope>
    <source>
        <strain evidence="4 5">120213</strain>
        <strain evidence="3 6">DMI_063113</strain>
    </source>
</reference>
<dbReference type="PANTHER" id="PTHR36182:SF1">
    <property type="entry name" value="PROTEIN, PUTATIVE (AFU_ORTHOLOGUE AFUA_6G10930)-RELATED"/>
    <property type="match status" value="1"/>
</dbReference>
<accession>A0A8H3V602</accession>
<evidence type="ECO:0000313" key="3">
    <source>
        <dbReference type="EMBL" id="KAE9981823.1"/>
    </source>
</evidence>
<dbReference type="Gene3D" id="2.70.50.70">
    <property type="match status" value="1"/>
</dbReference>
<dbReference type="EMBL" id="WNWS01000006">
    <property type="protein sequence ID" value="KAE9988604.1"/>
    <property type="molecule type" value="Genomic_DNA"/>
</dbReference>
<evidence type="ECO:0000313" key="5">
    <source>
        <dbReference type="Proteomes" id="UP000447873"/>
    </source>
</evidence>
<feature type="compositionally biased region" description="Polar residues" evidence="1">
    <location>
        <begin position="283"/>
        <end position="293"/>
    </location>
</feature>
<gene>
    <name evidence="3" type="ORF">EG327_006079</name>
    <name evidence="4" type="ORF">EG328_009737</name>
</gene>
<feature type="compositionally biased region" description="Low complexity" evidence="1">
    <location>
        <begin position="294"/>
        <end position="307"/>
    </location>
</feature>
<evidence type="ECO:0000256" key="1">
    <source>
        <dbReference type="SAM" id="MobiDB-lite"/>
    </source>
</evidence>
<keyword evidence="2" id="KW-0732">Signal</keyword>
<name>A0A8H3V602_VENIN</name>
<evidence type="ECO:0008006" key="7">
    <source>
        <dbReference type="Google" id="ProtNLM"/>
    </source>
</evidence>
<dbReference type="AlphaFoldDB" id="A0A8H3V602"/>
<evidence type="ECO:0000256" key="2">
    <source>
        <dbReference type="SAM" id="SignalP"/>
    </source>
</evidence>
<feature type="region of interest" description="Disordered" evidence="1">
    <location>
        <begin position="277"/>
        <end position="307"/>
    </location>
</feature>